<reference evidence="2" key="1">
    <citation type="journal article" date="2018" name="Genome Res.">
        <title>The genomic architecture and molecular evolution of ant odorant receptors.</title>
        <authorList>
            <person name="McKenzie S.K."/>
            <person name="Kronauer D.J.C."/>
        </authorList>
    </citation>
    <scope>NUCLEOTIDE SEQUENCE [LARGE SCALE GENOMIC DNA]</scope>
    <source>
        <strain evidence="2">Clonal line C1</strain>
    </source>
</reference>
<evidence type="ECO:0000256" key="1">
    <source>
        <dbReference type="SAM" id="Coils"/>
    </source>
</evidence>
<organism evidence="2">
    <name type="scientific">Ooceraea biroi</name>
    <name type="common">Clonal raider ant</name>
    <name type="synonym">Cerapachys biroi</name>
    <dbReference type="NCBI Taxonomy" id="2015173"/>
    <lineage>
        <taxon>Eukaryota</taxon>
        <taxon>Metazoa</taxon>
        <taxon>Ecdysozoa</taxon>
        <taxon>Arthropoda</taxon>
        <taxon>Hexapoda</taxon>
        <taxon>Insecta</taxon>
        <taxon>Pterygota</taxon>
        <taxon>Neoptera</taxon>
        <taxon>Endopterygota</taxon>
        <taxon>Hymenoptera</taxon>
        <taxon>Apocrita</taxon>
        <taxon>Aculeata</taxon>
        <taxon>Formicoidea</taxon>
        <taxon>Formicidae</taxon>
        <taxon>Dorylinae</taxon>
        <taxon>Ooceraea</taxon>
    </lineage>
</organism>
<gene>
    <name evidence="2" type="ORF">DMN91_008874</name>
</gene>
<keyword evidence="1" id="KW-0175">Coiled coil</keyword>
<name>A0A3L8DDI5_OOCBI</name>
<dbReference type="AlphaFoldDB" id="A0A3L8DDI5"/>
<dbReference type="Proteomes" id="UP000279307">
    <property type="component" value="Chromosome 9"/>
</dbReference>
<accession>A0A3L8DDI5</accession>
<sequence length="525" mass="60181">MVELKEKMVCKEDKANATIKELSEKFTGIDAEINEEREKRKQAESALAEMGERCKHLEEKSQLLCDLASEKSNNLTVSDDNHTQNEVCLYNDLMAARAELERQKETIEQLEKEKREIVDVMHQAASRDNEDETKDKLAAELVAKTNDLQNLMLEHAQLQKIARFVQERNEVLEQQLSEIQRRLHAKSKESGSKNGFDESELQQQISDLRSSLAEVIRQNQEMETALTQKRLELEQRDRVMREQSKFLKVRDDLLSLLKGKQQDSADNPTNESYEDDEISKQIAAKSEAIQELYATLEGKQMQVLRLEKLVKLLEDQQDRAQAQRTRLEHRIAQLEVSLQEKSKNGSNRYVVRKCFSPRTLRSRVADYAPSRAFSTSFCLGTAADSCGALEPSRYRTSSPSPPPRRFHVNNRYPLCSGGEEAFVCERCRGEIDGRFTDAIGHVQRDPRDSIRENLYGWLMGTAALGAFGEPTRALNRFCDRSSSSDEDTDCFVGIVNPLVDLQNCSRESRHRCERHCRRSRTFGIL</sequence>
<feature type="coiled-coil region" evidence="1">
    <location>
        <begin position="296"/>
        <end position="344"/>
    </location>
</feature>
<feature type="coiled-coil region" evidence="1">
    <location>
        <begin position="90"/>
        <end position="232"/>
    </location>
</feature>
<dbReference type="OrthoDB" id="8197438at2759"/>
<proteinExistence type="predicted"/>
<dbReference type="EMBL" id="QOIP01000009">
    <property type="protein sequence ID" value="RLU18517.1"/>
    <property type="molecule type" value="Genomic_DNA"/>
</dbReference>
<evidence type="ECO:0000313" key="2">
    <source>
        <dbReference type="EMBL" id="RLU18517.1"/>
    </source>
</evidence>
<feature type="coiled-coil region" evidence="1">
    <location>
        <begin position="19"/>
        <end position="60"/>
    </location>
</feature>
<comment type="caution">
    <text evidence="2">The sequence shown here is derived from an EMBL/GenBank/DDBJ whole genome shotgun (WGS) entry which is preliminary data.</text>
</comment>
<reference evidence="2" key="2">
    <citation type="submission" date="2018-07" db="EMBL/GenBank/DDBJ databases">
        <authorList>
            <person name="Mckenzie S.K."/>
            <person name="Kronauer D.J.C."/>
        </authorList>
    </citation>
    <scope>NUCLEOTIDE SEQUENCE</scope>
    <source>
        <strain evidence="2">Clonal line C1</strain>
    </source>
</reference>
<protein>
    <submittedName>
        <fullName evidence="2">Uncharacterized protein</fullName>
    </submittedName>
</protein>